<evidence type="ECO:0000313" key="3">
    <source>
        <dbReference type="EMBL" id="KUJ47322.1"/>
    </source>
</evidence>
<dbReference type="Pfam" id="PF13560">
    <property type="entry name" value="HTH_31"/>
    <property type="match status" value="1"/>
</dbReference>
<evidence type="ECO:0000313" key="4">
    <source>
        <dbReference type="Proteomes" id="UP000053246"/>
    </source>
</evidence>
<gene>
    <name evidence="3" type="ORF">ADL17_26310</name>
</gene>
<dbReference type="AlphaFoldDB" id="A0A9X0LEH5"/>
<dbReference type="SMART" id="SM00530">
    <property type="entry name" value="HTH_XRE"/>
    <property type="match status" value="1"/>
</dbReference>
<keyword evidence="4" id="KW-1185">Reference proteome</keyword>
<dbReference type="CDD" id="cd00093">
    <property type="entry name" value="HTH_XRE"/>
    <property type="match status" value="1"/>
</dbReference>
<dbReference type="PANTHER" id="PTHR46797">
    <property type="entry name" value="HTH-TYPE TRANSCRIPTIONAL REGULATOR"/>
    <property type="match status" value="1"/>
</dbReference>
<comment type="caution">
    <text evidence="3">The sequence shown here is derived from an EMBL/GenBank/DDBJ whole genome shotgun (WGS) entry which is preliminary data.</text>
</comment>
<protein>
    <submittedName>
        <fullName evidence="3">XRE family transcriptional regulator</fullName>
    </submittedName>
</protein>
<organism evidence="3 4">
    <name type="scientific">Micromonospora maris</name>
    <dbReference type="NCBI Taxonomy" id="1003110"/>
    <lineage>
        <taxon>Bacteria</taxon>
        <taxon>Bacillati</taxon>
        <taxon>Actinomycetota</taxon>
        <taxon>Actinomycetes</taxon>
        <taxon>Micromonosporales</taxon>
        <taxon>Micromonosporaceae</taxon>
        <taxon>Micromonospora</taxon>
    </lineage>
</organism>
<dbReference type="Proteomes" id="UP000053246">
    <property type="component" value="Unassembled WGS sequence"/>
</dbReference>
<evidence type="ECO:0000259" key="2">
    <source>
        <dbReference type="PROSITE" id="PS50943"/>
    </source>
</evidence>
<dbReference type="PROSITE" id="PS50943">
    <property type="entry name" value="HTH_CROC1"/>
    <property type="match status" value="1"/>
</dbReference>
<reference evidence="3 4" key="1">
    <citation type="submission" date="2015-10" db="EMBL/GenBank/DDBJ databases">
        <authorList>
            <person name="Ju K.-S."/>
            <person name="Doroghazi J.R."/>
            <person name="Metcalf W.W."/>
        </authorList>
    </citation>
    <scope>NUCLEOTIDE SEQUENCE [LARGE SCALE GENOMIC DNA]</scope>
    <source>
        <strain evidence="3 4">NRRL B-24793</strain>
    </source>
</reference>
<dbReference type="PANTHER" id="PTHR46797:SF1">
    <property type="entry name" value="METHYLPHOSPHONATE SYNTHASE"/>
    <property type="match status" value="1"/>
</dbReference>
<dbReference type="InterPro" id="IPR050807">
    <property type="entry name" value="TransReg_Diox_bact_type"/>
</dbReference>
<dbReference type="GO" id="GO:0003677">
    <property type="term" value="F:DNA binding"/>
    <property type="evidence" value="ECO:0007669"/>
    <property type="project" value="UniProtKB-KW"/>
</dbReference>
<feature type="domain" description="HTH cro/C1-type" evidence="2">
    <location>
        <begin position="7"/>
        <end position="62"/>
    </location>
</feature>
<evidence type="ECO:0000256" key="1">
    <source>
        <dbReference type="ARBA" id="ARBA00023125"/>
    </source>
</evidence>
<dbReference type="OMA" id="NVAMHAV"/>
<dbReference type="EMBL" id="LMWI01000002">
    <property type="protein sequence ID" value="KUJ47322.1"/>
    <property type="molecule type" value="Genomic_DNA"/>
</dbReference>
<dbReference type="GO" id="GO:0003700">
    <property type="term" value="F:DNA-binding transcription factor activity"/>
    <property type="evidence" value="ECO:0007669"/>
    <property type="project" value="TreeGrafter"/>
</dbReference>
<proteinExistence type="predicted"/>
<dbReference type="Gene3D" id="1.10.260.40">
    <property type="entry name" value="lambda repressor-like DNA-binding domains"/>
    <property type="match status" value="1"/>
</dbReference>
<dbReference type="GO" id="GO:0005829">
    <property type="term" value="C:cytosol"/>
    <property type="evidence" value="ECO:0007669"/>
    <property type="project" value="TreeGrafter"/>
</dbReference>
<dbReference type="InterPro" id="IPR010982">
    <property type="entry name" value="Lambda_DNA-bd_dom_sf"/>
</dbReference>
<keyword evidence="1" id="KW-0238">DNA-binding</keyword>
<dbReference type="SUPFAM" id="SSF47413">
    <property type="entry name" value="lambda repressor-like DNA-binding domains"/>
    <property type="match status" value="1"/>
</dbReference>
<dbReference type="InterPro" id="IPR001387">
    <property type="entry name" value="Cro/C1-type_HTH"/>
</dbReference>
<sequence length="393" mass="42264">MPIGRRVAYLRVRRRLSQQTFADRLGKSKSWVDKVERGVRSLERVSTIRDIAAVLRVDAATLLGHDEQPAELVDRNEGVARIRTALSAYEISPGRPPGRRPPMSPQRLDQELAHAWSTYQHARYPHLIELLPTLLTEVHRAPAQAPQACRAALVEAYRITAALLAKLGERSLAWLAADRAMSAATGDQLLVACAAVQLGQALPASSRARSVMLAAAYQAAPPDLDAGTPQELSLCGTLLLEAAMMAARSGDERATAGLLDEAAEMAARVGDGQDHHHTAFGPTTVELARTAAAIEAGDTRQAVTRHQKIIGYDGWRCLPVERRAAHLIDAARAYLHAGAPSAAARVLLQADHIAPAEVRHRPAGRDTVAQVARDPEAPTTITQLALTLGLLCP</sequence>
<accession>A0A9X0LEH5</accession>
<name>A0A9X0LEH5_9ACTN</name>